<evidence type="ECO:0000256" key="5">
    <source>
        <dbReference type="ARBA" id="ARBA00023180"/>
    </source>
</evidence>
<dbReference type="AlphaFoldDB" id="A0AAN7GTT3"/>
<dbReference type="PANTHER" id="PTHR45719:SF7">
    <property type="entry name" value="OS01G0201100 PROTEIN"/>
    <property type="match status" value="1"/>
</dbReference>
<keyword evidence="5" id="KW-0325">Glycoprotein</keyword>
<dbReference type="EMBL" id="JAXIOK010000021">
    <property type="protein sequence ID" value="KAK4746387.1"/>
    <property type="molecule type" value="Genomic_DNA"/>
</dbReference>
<evidence type="ECO:0000313" key="7">
    <source>
        <dbReference type="Proteomes" id="UP001345219"/>
    </source>
</evidence>
<evidence type="ECO:0000313" key="6">
    <source>
        <dbReference type="EMBL" id="KAK4746387.1"/>
    </source>
</evidence>
<dbReference type="GO" id="GO:0015020">
    <property type="term" value="F:glucuronosyltransferase activity"/>
    <property type="evidence" value="ECO:0007669"/>
    <property type="project" value="InterPro"/>
</dbReference>
<evidence type="ECO:0000256" key="4">
    <source>
        <dbReference type="ARBA" id="ARBA00023136"/>
    </source>
</evidence>
<gene>
    <name evidence="6" type="ORF">SAY87_012699</name>
</gene>
<keyword evidence="3" id="KW-0808">Transferase</keyword>
<keyword evidence="2" id="KW-0328">Glycosyltransferase</keyword>
<evidence type="ECO:0000256" key="2">
    <source>
        <dbReference type="ARBA" id="ARBA00022676"/>
    </source>
</evidence>
<evidence type="ECO:0000256" key="3">
    <source>
        <dbReference type="ARBA" id="ARBA00022679"/>
    </source>
</evidence>
<evidence type="ECO:0000256" key="1">
    <source>
        <dbReference type="ARBA" id="ARBA00004606"/>
    </source>
</evidence>
<dbReference type="PANTHER" id="PTHR45719">
    <property type="entry name" value="GLYCOSYLTRANSFERASE"/>
    <property type="match status" value="1"/>
</dbReference>
<dbReference type="InterPro" id="IPR044610">
    <property type="entry name" value="GLCAT14A/B/C"/>
</dbReference>
<proteinExistence type="predicted"/>
<name>A0AAN7GTT3_9MYRT</name>
<keyword evidence="7" id="KW-1185">Reference proteome</keyword>
<dbReference type="Pfam" id="PF02485">
    <property type="entry name" value="Branch"/>
    <property type="match status" value="2"/>
</dbReference>
<dbReference type="Proteomes" id="UP001345219">
    <property type="component" value="Chromosome 10"/>
</dbReference>
<dbReference type="GO" id="GO:0016020">
    <property type="term" value="C:membrane"/>
    <property type="evidence" value="ECO:0007669"/>
    <property type="project" value="UniProtKB-SubCell"/>
</dbReference>
<comment type="caution">
    <text evidence="6">The sequence shown here is derived from an EMBL/GenBank/DDBJ whole genome shotgun (WGS) entry which is preliminary data.</text>
</comment>
<dbReference type="InterPro" id="IPR003406">
    <property type="entry name" value="Glyco_trans_14"/>
</dbReference>
<protein>
    <submittedName>
        <fullName evidence="6">Uncharacterized protein</fullName>
    </submittedName>
</protein>
<accession>A0AAN7GTT3</accession>
<dbReference type="PROSITE" id="PS51257">
    <property type="entry name" value="PROKAR_LIPOPROTEIN"/>
    <property type="match status" value="1"/>
</dbReference>
<keyword evidence="4" id="KW-0472">Membrane</keyword>
<reference evidence="6 7" key="1">
    <citation type="journal article" date="2023" name="Hortic Res">
        <title>Pangenome of water caltrop reveals structural variations and asymmetric subgenome divergence after allopolyploidization.</title>
        <authorList>
            <person name="Zhang X."/>
            <person name="Chen Y."/>
            <person name="Wang L."/>
            <person name="Yuan Y."/>
            <person name="Fang M."/>
            <person name="Shi L."/>
            <person name="Lu R."/>
            <person name="Comes H.P."/>
            <person name="Ma Y."/>
            <person name="Chen Y."/>
            <person name="Huang G."/>
            <person name="Zhou Y."/>
            <person name="Zheng Z."/>
            <person name="Qiu Y."/>
        </authorList>
    </citation>
    <scope>NUCLEOTIDE SEQUENCE [LARGE SCALE GENOMIC DNA]</scope>
    <source>
        <tissue evidence="6">Roots</tissue>
    </source>
</reference>
<sequence>MGSKRTEKPWVPIALAFLSCLLFFAVTFNMGLMISFQSVSSIIRFFPKSANYTTPPSTNSSIPRFAYFVYGSKGDLDKLWRTVQAVYHPRNHYLLHLDRESPVEERSELESRVVKDPIMAKVGNDLQRLGLVHQPQCIRLPSCDPRREKRGKPLFVDPGLYAAKKSDVFEVQQIRDLPTAFNLFTGSAWVVLSRPFVEYCIWGWDNLPRTLLMYYTNFISSAEGYFQTVICNSPEFTGTAINHDLHYISWPNRPPLQHPRTLTLEDLPAMISSNVPFARKFMRDDPVLDKIDADLLDRKGRSFAPGGWCMTTEKDCLEVGDMDSVRPGPGALRLRSIMARLMEDQSGQNYCRA</sequence>
<comment type="subcellular location">
    <subcellularLocation>
        <location evidence="1">Membrane</location>
        <topology evidence="1">Single-pass type II membrane protein</topology>
    </subcellularLocation>
</comment>
<organism evidence="6 7">
    <name type="scientific">Trapa incisa</name>
    <dbReference type="NCBI Taxonomy" id="236973"/>
    <lineage>
        <taxon>Eukaryota</taxon>
        <taxon>Viridiplantae</taxon>
        <taxon>Streptophyta</taxon>
        <taxon>Embryophyta</taxon>
        <taxon>Tracheophyta</taxon>
        <taxon>Spermatophyta</taxon>
        <taxon>Magnoliopsida</taxon>
        <taxon>eudicotyledons</taxon>
        <taxon>Gunneridae</taxon>
        <taxon>Pentapetalae</taxon>
        <taxon>rosids</taxon>
        <taxon>malvids</taxon>
        <taxon>Myrtales</taxon>
        <taxon>Lythraceae</taxon>
        <taxon>Trapa</taxon>
    </lineage>
</organism>